<dbReference type="InterPro" id="IPR048381">
    <property type="entry name" value="GDH_C"/>
</dbReference>
<feature type="domain" description="NAD-glutamate dehydrogenase N-terminal ACT1" evidence="4">
    <location>
        <begin position="34"/>
        <end position="177"/>
    </location>
</feature>
<dbReference type="EMBL" id="JAGDFX010000007">
    <property type="protein sequence ID" value="MBO1519479.1"/>
    <property type="molecule type" value="Genomic_DNA"/>
</dbReference>
<evidence type="ECO:0000259" key="5">
    <source>
        <dbReference type="Pfam" id="PF21076"/>
    </source>
</evidence>
<evidence type="ECO:0000259" key="3">
    <source>
        <dbReference type="Pfam" id="PF21074"/>
    </source>
</evidence>
<evidence type="ECO:0000256" key="1">
    <source>
        <dbReference type="ARBA" id="ARBA00023002"/>
    </source>
</evidence>
<dbReference type="InterPro" id="IPR049064">
    <property type="entry name" value="NAD_Glu_DH_ACT3"/>
</dbReference>
<dbReference type="InterPro" id="IPR028971">
    <property type="entry name" value="NAD-GDH_cat"/>
</dbReference>
<dbReference type="InterPro" id="IPR036291">
    <property type="entry name" value="NAD(P)-bd_dom_sf"/>
</dbReference>
<evidence type="ECO:0000259" key="2">
    <source>
        <dbReference type="Pfam" id="PF05088"/>
    </source>
</evidence>
<evidence type="ECO:0000259" key="6">
    <source>
        <dbReference type="Pfam" id="PF21077"/>
    </source>
</evidence>
<dbReference type="PIRSF" id="PIRSF036761">
    <property type="entry name" value="GDH_Mll4104"/>
    <property type="match status" value="1"/>
</dbReference>
<dbReference type="Proteomes" id="UP000664882">
    <property type="component" value="Unassembled WGS sequence"/>
</dbReference>
<gene>
    <name evidence="7" type="ORF">J3U76_07560</name>
</gene>
<dbReference type="Pfam" id="PF21073">
    <property type="entry name" value="GDH_HM1"/>
    <property type="match status" value="1"/>
</dbReference>
<feature type="domain" description="NAD-glutamate dehydrogenase catalytic" evidence="2">
    <location>
        <begin position="727"/>
        <end position="1219"/>
    </location>
</feature>
<organism evidence="7 8">
    <name type="scientific">Oceanisphaera pacifica</name>
    <dbReference type="NCBI Taxonomy" id="2818389"/>
    <lineage>
        <taxon>Bacteria</taxon>
        <taxon>Pseudomonadati</taxon>
        <taxon>Pseudomonadota</taxon>
        <taxon>Gammaproteobacteria</taxon>
        <taxon>Aeromonadales</taxon>
        <taxon>Aeromonadaceae</taxon>
        <taxon>Oceanisphaera</taxon>
    </lineage>
</organism>
<dbReference type="InterPro" id="IPR007780">
    <property type="entry name" value="NAD_Glu_DH_bac"/>
</dbReference>
<sequence>MILKDTTRSVLLENVYQLVAKKYPEPTAALVNAFVSKLYSTITHDDLHHRNESDMYGATISLWNAFKARNNGAPHVRVYNPELARDGWQSPHTIVEIITQDAPFLVDSVRMTLTRMGITAHFMLHQPMHLVRGQHGDIEQVLTGFESAEEQSVETTFLIEIDSLTDADTRKVLSEELCSVVNEVLLVVADWQPMSQQLHRIIDELPQQTLQAHPDNLQETLDFLNWVAEDRFTLLGYRRYHLSEKNNDYELLADTDTSLGLMRNAPLGEALKLSSMTPTAREAALNSKVLILTKTNHQSRVHKPYYIDYIGIKRFNEQGKVIGEDRFIGLYASNIYNTSALDIPLIGAKLTRILEGANLEPGAHAFKALSNILETYPRDELIQASEQELTDIGMGVLAMQERDQTRLFVRKDVFGRFFSCMVYVTKERYSTELREKTQYILQDYFGSEEEVEFNTYFSEGTLARTHYLIRVANNAMDIDVNEIQANLSEAARSWKDKLTQALTAGVGEAEGKRLSGKYADAFPPAYSAKVLPGAAMADIEKLESLNDDNPLGMLFYRAQEEPADSNRVRLKLYHRAEPIHLSDVLPMLENLGLRVIGETPHKIECANETLWLLDFSMYYTGSPLNLDNCRQRFQQAFAQVWNNQLENDGFNRLVLATEMSGREVSVLRGYAKYMRQTGVTFGQRYIEETLSRYPALAELLFSLFEQRFSLAIQQDEEQQQTLHQQLVAGLDKVANLDDDRIIRRYLEMIEATTRTNFYQPTTDGMPKDYIAFKLAPETISDMPLPLPKYEIFVYSPRVEGVHLRWGKVARGGLRWSDRREDFRTEVLGLVKAQQVKNTVIVPVGAKGGFVCKQLPEGDREAFLAEGKNCYRLFIRALLDVTDNIIDGQVIPAKDVVRHDEDDYYLVVAADKGTATFSDIANEISAEFGHWLGDAFASGGSVGYDHKKMGITARGGWESVKRHFREMDIDCQTTDFTVVGIGDMGGDVFGNGMLRSKHTRLVGAFNHLHIFIDPTPDAASTYQERERLFNTPGLSWADFDQDLISEGGGVFERSAKSITLSPQMKTLLDTTADSLAPAEVIRHLLMAQVDLIWNGGIGTYVKSASETDTGVGDRANDTVRVNGAQVRARIVGEGGNLGCTQLGRIEYARQGGRINADFIDNVGGVDCSDNEVNIKILLNSLVDKGDLTMKHRNQLLFDMTDTVTEIVLTDAYRQSQTISITQHRGAGPLKEHQHFIQWLEREGKLNRQLEFLPSDEDIAERMAAGQGLTRPELAVLMAYGKMVLKDMLNISELTDNDYIARLLPMSMPKKLVDECGDALAQHPLRSEIIATRLANMMVNDMGFNFAKRLQDETGASIADIAISFLIARDVFSMDSLYRDIEALDNKVAAKVQLDMFYQVRRLVRRATRWFLRSRQRTISIDQHIEQFKPVYNAVSEHLYRSLVASEADEIKQEVTALEAEQVPTSVAERVAKMSSAFSALDVAQVAKEQDRDISVVAELYFHLGHELELHWFLEQITLQKVNNHWQALARAAFREDLDFQQRSLTAVVLKHCKEKQECANMLALWLDEHEQLLNRWRHLLAEFKASSSHEFAQFSVALRELNLLHLNCMNAA</sequence>
<dbReference type="Pfam" id="PF05088">
    <property type="entry name" value="Bac_GDH_CD"/>
    <property type="match status" value="1"/>
</dbReference>
<dbReference type="SUPFAM" id="SSF53223">
    <property type="entry name" value="Aminoacid dehydrogenase-like, N-terminal domain"/>
    <property type="match status" value="1"/>
</dbReference>
<evidence type="ECO:0000259" key="4">
    <source>
        <dbReference type="Pfam" id="PF21075"/>
    </source>
</evidence>
<dbReference type="Pfam" id="PF21077">
    <property type="entry name" value="GDH_ACT3"/>
    <property type="match status" value="1"/>
</dbReference>
<dbReference type="InterPro" id="IPR046346">
    <property type="entry name" value="Aminoacid_DH-like_N_sf"/>
</dbReference>
<dbReference type="InterPro" id="IPR049056">
    <property type="entry name" value="NAD_Glu_DH_HM3"/>
</dbReference>
<dbReference type="PANTHER" id="PTHR43403:SF1">
    <property type="entry name" value="NAD-SPECIFIC GLUTAMATE DEHYDROGENASE"/>
    <property type="match status" value="1"/>
</dbReference>
<dbReference type="PANTHER" id="PTHR43403">
    <property type="entry name" value="NAD-SPECIFIC GLUTAMATE DEHYDROGENASE"/>
    <property type="match status" value="1"/>
</dbReference>
<dbReference type="Pfam" id="PF21079">
    <property type="entry name" value="GDH_HM2"/>
    <property type="match status" value="1"/>
</dbReference>
<dbReference type="Pfam" id="PF21076">
    <property type="entry name" value="GDH_ACT2"/>
    <property type="match status" value="1"/>
</dbReference>
<reference evidence="7 8" key="1">
    <citation type="submission" date="2021-03" db="EMBL/GenBank/DDBJ databases">
        <title>Oceanisphaera sp. nov., isolated from the intestine.</title>
        <authorList>
            <person name="Zhao L.-H."/>
            <person name="Shi L.-F."/>
        </authorList>
    </citation>
    <scope>NUCLEOTIDE SEQUENCE [LARGE SCALE GENOMIC DNA]</scope>
    <source>
        <strain evidence="7 8">DM8</strain>
    </source>
</reference>
<name>A0ABS3NFW8_9GAMM</name>
<keyword evidence="1" id="KW-0560">Oxidoreductase</keyword>
<dbReference type="Pfam" id="PF21075">
    <property type="entry name" value="GDH_ACT1"/>
    <property type="match status" value="1"/>
</dbReference>
<feature type="domain" description="NAD-glutamate dehydrogenase ACT2" evidence="5">
    <location>
        <begin position="406"/>
        <end position="495"/>
    </location>
</feature>
<dbReference type="InterPro" id="IPR024727">
    <property type="entry name" value="NAD_Glu_DH_N_ACT1"/>
</dbReference>
<keyword evidence="8" id="KW-1185">Reference proteome</keyword>
<dbReference type="Pfam" id="PF21078">
    <property type="entry name" value="GDH_HM3"/>
    <property type="match status" value="1"/>
</dbReference>
<dbReference type="InterPro" id="IPR049058">
    <property type="entry name" value="NAD_Glu_DH_HM2"/>
</dbReference>
<proteinExistence type="predicted"/>
<evidence type="ECO:0000313" key="8">
    <source>
        <dbReference type="Proteomes" id="UP000664882"/>
    </source>
</evidence>
<feature type="domain" description="NAD-specific glutamate dehydrogenase C-terminal" evidence="3">
    <location>
        <begin position="1264"/>
        <end position="1601"/>
    </location>
</feature>
<dbReference type="Pfam" id="PF21074">
    <property type="entry name" value="GDH_C"/>
    <property type="match status" value="1"/>
</dbReference>
<feature type="domain" description="NAD-glutamate dehydrogenase ACT3" evidence="6">
    <location>
        <begin position="551"/>
        <end position="626"/>
    </location>
</feature>
<dbReference type="InterPro" id="IPR049059">
    <property type="entry name" value="NAD_Glu_DH_HM1"/>
</dbReference>
<accession>A0ABS3NFW8</accession>
<protein>
    <submittedName>
        <fullName evidence="7">NAD-glutamate dehydrogenase</fullName>
    </submittedName>
</protein>
<dbReference type="InterPro" id="IPR049062">
    <property type="entry name" value="NAD_Glu_DH_ACT2"/>
</dbReference>
<dbReference type="SUPFAM" id="SSF51735">
    <property type="entry name" value="NAD(P)-binding Rossmann-fold domains"/>
    <property type="match status" value="1"/>
</dbReference>
<dbReference type="RefSeq" id="WP_208005354.1">
    <property type="nucleotide sequence ID" value="NZ_JAGDFX010000007.1"/>
</dbReference>
<evidence type="ECO:0000313" key="7">
    <source>
        <dbReference type="EMBL" id="MBO1519479.1"/>
    </source>
</evidence>
<comment type="caution">
    <text evidence="7">The sequence shown here is derived from an EMBL/GenBank/DDBJ whole genome shotgun (WGS) entry which is preliminary data.</text>
</comment>